<feature type="transmembrane region" description="Helical" evidence="6">
    <location>
        <begin position="236"/>
        <end position="259"/>
    </location>
</feature>
<keyword evidence="3 6" id="KW-1133">Transmembrane helix</keyword>
<evidence type="ECO:0000256" key="4">
    <source>
        <dbReference type="ARBA" id="ARBA00023136"/>
    </source>
</evidence>
<protein>
    <recommendedName>
        <fullName evidence="6">Transport permease protein</fullName>
    </recommendedName>
</protein>
<feature type="transmembrane region" description="Helical" evidence="6">
    <location>
        <begin position="124"/>
        <end position="145"/>
    </location>
</feature>
<feature type="transmembrane region" description="Helical" evidence="6">
    <location>
        <begin position="195"/>
        <end position="216"/>
    </location>
</feature>
<keyword evidence="9" id="KW-1185">Reference proteome</keyword>
<evidence type="ECO:0000256" key="3">
    <source>
        <dbReference type="ARBA" id="ARBA00022989"/>
    </source>
</evidence>
<feature type="transmembrane region" description="Helical" evidence="6">
    <location>
        <begin position="36"/>
        <end position="57"/>
    </location>
</feature>
<keyword evidence="2 6" id="KW-0812">Transmembrane</keyword>
<gene>
    <name evidence="8" type="ORF">KIH74_33345</name>
</gene>
<dbReference type="PANTHER" id="PTHR43229">
    <property type="entry name" value="NODULATION PROTEIN J"/>
    <property type="match status" value="1"/>
</dbReference>
<dbReference type="InterPro" id="IPR047817">
    <property type="entry name" value="ABC2_TM_bact-type"/>
</dbReference>
<dbReference type="PANTHER" id="PTHR43229:SF2">
    <property type="entry name" value="NODULATION PROTEIN J"/>
    <property type="match status" value="1"/>
</dbReference>
<name>A0ABS5TSX3_9ACTN</name>
<proteinExistence type="inferred from homology"/>
<dbReference type="Proteomes" id="UP001197247">
    <property type="component" value="Unassembled WGS sequence"/>
</dbReference>
<comment type="subcellular location">
    <subcellularLocation>
        <location evidence="6">Cell membrane</location>
        <topology evidence="6">Multi-pass membrane protein</topology>
    </subcellularLocation>
    <subcellularLocation>
        <location evidence="1">Membrane</location>
        <topology evidence="1">Multi-pass membrane protein</topology>
    </subcellularLocation>
</comment>
<reference evidence="8 9" key="1">
    <citation type="submission" date="2021-05" db="EMBL/GenBank/DDBJ databases">
        <title>Kineosporia and Streptomyces sp. nov. two new marine actinobacteria isolated from Coral.</title>
        <authorList>
            <person name="Buangrab K."/>
            <person name="Sutthacheep M."/>
            <person name="Yeemin T."/>
            <person name="Harunari E."/>
            <person name="Igarashi Y."/>
            <person name="Kanchanasin P."/>
            <person name="Tanasupawat S."/>
            <person name="Phongsopitanun W."/>
        </authorList>
    </citation>
    <scope>NUCLEOTIDE SEQUENCE [LARGE SCALE GENOMIC DNA]</scope>
    <source>
        <strain evidence="8 9">J2-2</strain>
    </source>
</reference>
<keyword evidence="6" id="KW-1003">Cell membrane</keyword>
<dbReference type="InterPro" id="IPR051784">
    <property type="entry name" value="Nod_factor_ABC_transporter"/>
</dbReference>
<keyword evidence="5" id="KW-0046">Antibiotic resistance</keyword>
<comment type="similarity">
    <text evidence="6">Belongs to the ABC-2 integral membrane protein family.</text>
</comment>
<dbReference type="InterPro" id="IPR013525">
    <property type="entry name" value="ABC2_TM"/>
</dbReference>
<dbReference type="PROSITE" id="PS51012">
    <property type="entry name" value="ABC_TM2"/>
    <property type="match status" value="1"/>
</dbReference>
<comment type="caution">
    <text evidence="8">The sequence shown here is derived from an EMBL/GenBank/DDBJ whole genome shotgun (WGS) entry which is preliminary data.</text>
</comment>
<evidence type="ECO:0000313" key="9">
    <source>
        <dbReference type="Proteomes" id="UP001197247"/>
    </source>
</evidence>
<feature type="domain" description="ABC transmembrane type-2" evidence="7">
    <location>
        <begin position="34"/>
        <end position="266"/>
    </location>
</feature>
<evidence type="ECO:0000313" key="8">
    <source>
        <dbReference type="EMBL" id="MBT0773878.1"/>
    </source>
</evidence>
<evidence type="ECO:0000259" key="7">
    <source>
        <dbReference type="PROSITE" id="PS51012"/>
    </source>
</evidence>
<evidence type="ECO:0000256" key="2">
    <source>
        <dbReference type="ARBA" id="ARBA00022692"/>
    </source>
</evidence>
<accession>A0ABS5TSX3</accession>
<sequence>MSTPTVKAPPLADPGRALAALEYWLRAYRRTWRSSAATAFAMPLVFLLAFGFGLAQLVDGDGPGRIGGVPYLTFVAPGILAAGAMQGAFAESTWPILSSRKWNGHYHAQAGSPLTIADIVTGHLLFITLRLGLGAVAFVLVGSVFKAFASAGVVLAVPAAVLTGLAHATPLIAFAVTRESDTDFSVLIRFVMTPLFLFAGTFFPVGQFPWAVGALARLTPLWHGTQLCRDLSTGDAALLTSLGHLTYLLLWGVGGYLLALRSYRKMLLS</sequence>
<dbReference type="PIRSF" id="PIRSF006648">
    <property type="entry name" value="DrrB"/>
    <property type="match status" value="1"/>
</dbReference>
<feature type="transmembrane region" description="Helical" evidence="6">
    <location>
        <begin position="69"/>
        <end position="90"/>
    </location>
</feature>
<dbReference type="RefSeq" id="WP_214160418.1">
    <property type="nucleotide sequence ID" value="NZ_JAHBAY010000021.1"/>
</dbReference>
<dbReference type="InterPro" id="IPR000412">
    <property type="entry name" value="ABC_2_transport"/>
</dbReference>
<dbReference type="EMBL" id="JAHBAY010000021">
    <property type="protein sequence ID" value="MBT0773878.1"/>
    <property type="molecule type" value="Genomic_DNA"/>
</dbReference>
<evidence type="ECO:0000256" key="1">
    <source>
        <dbReference type="ARBA" id="ARBA00004141"/>
    </source>
</evidence>
<keyword evidence="4 6" id="KW-0472">Membrane</keyword>
<keyword evidence="6" id="KW-0813">Transport</keyword>
<dbReference type="PRINTS" id="PR00164">
    <property type="entry name" value="ABC2TRNSPORT"/>
</dbReference>
<evidence type="ECO:0000256" key="6">
    <source>
        <dbReference type="RuleBase" id="RU361157"/>
    </source>
</evidence>
<organism evidence="8 9">
    <name type="scientific">Kineosporia corallincola</name>
    <dbReference type="NCBI Taxonomy" id="2835133"/>
    <lineage>
        <taxon>Bacteria</taxon>
        <taxon>Bacillati</taxon>
        <taxon>Actinomycetota</taxon>
        <taxon>Actinomycetes</taxon>
        <taxon>Kineosporiales</taxon>
        <taxon>Kineosporiaceae</taxon>
        <taxon>Kineosporia</taxon>
    </lineage>
</organism>
<evidence type="ECO:0000256" key="5">
    <source>
        <dbReference type="ARBA" id="ARBA00023251"/>
    </source>
</evidence>
<dbReference type="Pfam" id="PF01061">
    <property type="entry name" value="ABC2_membrane"/>
    <property type="match status" value="1"/>
</dbReference>
<feature type="transmembrane region" description="Helical" evidence="6">
    <location>
        <begin position="151"/>
        <end position="174"/>
    </location>
</feature>